<proteinExistence type="predicted"/>
<protein>
    <submittedName>
        <fullName evidence="2">DUF1640 domain-containing protein</fullName>
    </submittedName>
</protein>
<evidence type="ECO:0000256" key="1">
    <source>
        <dbReference type="SAM" id="Phobius"/>
    </source>
</evidence>
<evidence type="ECO:0000313" key="3">
    <source>
        <dbReference type="Proteomes" id="UP000321055"/>
    </source>
</evidence>
<dbReference type="AlphaFoldDB" id="A0A5C7VRB5"/>
<comment type="caution">
    <text evidence="2">The sequence shown here is derived from an EMBL/GenBank/DDBJ whole genome shotgun (WGS) entry which is preliminary data.</text>
</comment>
<gene>
    <name evidence="2" type="ORF">E6Q60_08175</name>
</gene>
<sequence length="81" mass="8978">MAMITFDTLKFVERLEKAGVSREQASAMAEAFKDASSEAELATKNDLDKLEIRLTGELNLVKWMLGAILALAIANFVKQFL</sequence>
<dbReference type="Proteomes" id="UP000321055">
    <property type="component" value="Unassembled WGS sequence"/>
</dbReference>
<evidence type="ECO:0000313" key="2">
    <source>
        <dbReference type="EMBL" id="TXI28107.1"/>
    </source>
</evidence>
<feature type="transmembrane region" description="Helical" evidence="1">
    <location>
        <begin position="60"/>
        <end position="77"/>
    </location>
</feature>
<reference evidence="2 3" key="1">
    <citation type="submission" date="2018-09" db="EMBL/GenBank/DDBJ databases">
        <title>Metagenome Assembled Genomes from an Advanced Water Purification Facility.</title>
        <authorList>
            <person name="Stamps B.W."/>
            <person name="Spear J.R."/>
        </authorList>
    </citation>
    <scope>NUCLEOTIDE SEQUENCE [LARGE SCALE GENOMIC DNA]</scope>
    <source>
        <strain evidence="2">Bin_54_1</strain>
    </source>
</reference>
<keyword evidence="1" id="KW-1133">Transmembrane helix</keyword>
<organism evidence="2 3">
    <name type="scientific">Nitrosomonas oligotropha</name>
    <dbReference type="NCBI Taxonomy" id="42354"/>
    <lineage>
        <taxon>Bacteria</taxon>
        <taxon>Pseudomonadati</taxon>
        <taxon>Pseudomonadota</taxon>
        <taxon>Betaproteobacteria</taxon>
        <taxon>Nitrosomonadales</taxon>
        <taxon>Nitrosomonadaceae</taxon>
        <taxon>Nitrosomonas</taxon>
    </lineage>
</organism>
<keyword evidence="1" id="KW-0472">Membrane</keyword>
<dbReference type="EMBL" id="SSFX01000059">
    <property type="protein sequence ID" value="TXI28107.1"/>
    <property type="molecule type" value="Genomic_DNA"/>
</dbReference>
<keyword evidence="1" id="KW-0812">Transmembrane</keyword>
<accession>A0A5C7VRB5</accession>
<name>A0A5C7VRB5_9PROT</name>
<dbReference type="Gene3D" id="1.20.5.340">
    <property type="match status" value="1"/>
</dbReference>